<dbReference type="AlphaFoldDB" id="A0A3P9PGZ1"/>
<dbReference type="STRING" id="8081.ENSPREP00000021054"/>
<reference evidence="12" key="3">
    <citation type="submission" date="2025-09" db="UniProtKB">
        <authorList>
            <consortium name="Ensembl"/>
        </authorList>
    </citation>
    <scope>IDENTIFICATION</scope>
    <source>
        <strain evidence="12">Guanapo</strain>
    </source>
</reference>
<name>A0A3P9PGZ1_POERE</name>
<keyword evidence="3 11" id="KW-0894">Sodium channel</keyword>
<reference evidence="12" key="2">
    <citation type="submission" date="2025-08" db="UniProtKB">
        <authorList>
            <consortium name="Ensembl"/>
        </authorList>
    </citation>
    <scope>IDENTIFICATION</scope>
    <source>
        <strain evidence="12">Guanapo</strain>
    </source>
</reference>
<dbReference type="Gene3D" id="2.60.470.10">
    <property type="entry name" value="Acid-sensing ion channels like domains"/>
    <property type="match status" value="1"/>
</dbReference>
<evidence type="ECO:0000256" key="11">
    <source>
        <dbReference type="RuleBase" id="RU000679"/>
    </source>
</evidence>
<dbReference type="Pfam" id="PF00858">
    <property type="entry name" value="ASC"/>
    <property type="match status" value="1"/>
</dbReference>
<accession>A0A3P9PGZ1</accession>
<organism evidence="12 13">
    <name type="scientific">Poecilia reticulata</name>
    <name type="common">Guppy</name>
    <name type="synonym">Acanthophacelus reticulatus</name>
    <dbReference type="NCBI Taxonomy" id="8081"/>
    <lineage>
        <taxon>Eukaryota</taxon>
        <taxon>Metazoa</taxon>
        <taxon>Chordata</taxon>
        <taxon>Craniata</taxon>
        <taxon>Vertebrata</taxon>
        <taxon>Euteleostomi</taxon>
        <taxon>Actinopterygii</taxon>
        <taxon>Neopterygii</taxon>
        <taxon>Teleostei</taxon>
        <taxon>Neoteleostei</taxon>
        <taxon>Acanthomorphata</taxon>
        <taxon>Ovalentaria</taxon>
        <taxon>Atherinomorphae</taxon>
        <taxon>Cyprinodontiformes</taxon>
        <taxon>Poeciliidae</taxon>
        <taxon>Poeciliinae</taxon>
        <taxon>Poecilia</taxon>
    </lineage>
</organism>
<keyword evidence="7 11" id="KW-0406">Ion transport</keyword>
<evidence type="ECO:0000256" key="1">
    <source>
        <dbReference type="ARBA" id="ARBA00004141"/>
    </source>
</evidence>
<keyword evidence="4 11" id="KW-0812">Transmembrane</keyword>
<evidence type="ECO:0000256" key="3">
    <source>
        <dbReference type="ARBA" id="ARBA00022461"/>
    </source>
</evidence>
<protein>
    <submittedName>
        <fullName evidence="12">Uncharacterized protein</fullName>
    </submittedName>
</protein>
<evidence type="ECO:0000256" key="6">
    <source>
        <dbReference type="ARBA" id="ARBA00023053"/>
    </source>
</evidence>
<evidence type="ECO:0000256" key="10">
    <source>
        <dbReference type="ARBA" id="ARBA00023303"/>
    </source>
</evidence>
<evidence type="ECO:0000256" key="8">
    <source>
        <dbReference type="ARBA" id="ARBA00023136"/>
    </source>
</evidence>
<dbReference type="GO" id="GO:0016020">
    <property type="term" value="C:membrane"/>
    <property type="evidence" value="ECO:0007669"/>
    <property type="project" value="UniProtKB-SubCell"/>
</dbReference>
<reference evidence="13" key="1">
    <citation type="submission" date="2013-11" db="EMBL/GenBank/DDBJ databases">
        <title>The genomic landscape of the Guanapo guppy.</title>
        <authorList>
            <person name="Kuenstner A."/>
            <person name="Dreyer C."/>
        </authorList>
    </citation>
    <scope>NUCLEOTIDE SEQUENCE</scope>
    <source>
        <strain evidence="13">Guanapo</strain>
    </source>
</reference>
<dbReference type="GO" id="GO:0005272">
    <property type="term" value="F:sodium channel activity"/>
    <property type="evidence" value="ECO:0007669"/>
    <property type="project" value="UniProtKB-KW"/>
</dbReference>
<dbReference type="InterPro" id="IPR001873">
    <property type="entry name" value="ENaC"/>
</dbReference>
<evidence type="ECO:0000256" key="4">
    <source>
        <dbReference type="ARBA" id="ARBA00022692"/>
    </source>
</evidence>
<keyword evidence="6" id="KW-0915">Sodium</keyword>
<dbReference type="Ensembl" id="ENSPRET00000021279.1">
    <property type="protein sequence ID" value="ENSPREP00000021054.1"/>
    <property type="gene ID" value="ENSPREG00000014242.1"/>
</dbReference>
<evidence type="ECO:0000256" key="2">
    <source>
        <dbReference type="ARBA" id="ARBA00022448"/>
    </source>
</evidence>
<evidence type="ECO:0000313" key="13">
    <source>
        <dbReference type="Proteomes" id="UP000242638"/>
    </source>
</evidence>
<evidence type="ECO:0000313" key="12">
    <source>
        <dbReference type="Ensembl" id="ENSPREP00000021054.1"/>
    </source>
</evidence>
<evidence type="ECO:0000256" key="5">
    <source>
        <dbReference type="ARBA" id="ARBA00022989"/>
    </source>
</evidence>
<dbReference type="Proteomes" id="UP000242638">
    <property type="component" value="Unassembled WGS sequence"/>
</dbReference>
<proteinExistence type="inferred from homology"/>
<evidence type="ECO:0000256" key="7">
    <source>
        <dbReference type="ARBA" id="ARBA00023065"/>
    </source>
</evidence>
<keyword evidence="8" id="KW-0472">Membrane</keyword>
<dbReference type="GeneTree" id="ENSGT00940000159052"/>
<evidence type="ECO:0000256" key="9">
    <source>
        <dbReference type="ARBA" id="ARBA00023201"/>
    </source>
</evidence>
<keyword evidence="13" id="KW-1185">Reference proteome</keyword>
<keyword evidence="2 11" id="KW-0813">Transport</keyword>
<comment type="subcellular location">
    <subcellularLocation>
        <location evidence="1">Membrane</location>
        <topology evidence="1">Multi-pass membrane protein</topology>
    </subcellularLocation>
</comment>
<keyword evidence="5" id="KW-1133">Transmembrane helix</keyword>
<keyword evidence="10 11" id="KW-0407">Ion channel</keyword>
<comment type="similarity">
    <text evidence="11">Belongs to the amiloride-sensitive sodium channel (TC 1.A.6) family.</text>
</comment>
<keyword evidence="9 11" id="KW-0739">Sodium transport</keyword>
<sequence length="155" mass="17796">IGDICPCETPCNLTRYGKELSMVKIPSKGSARYLSRKYDKSEDYIRYGEGPARNKLALSGDVLFIESIRFSSRHQFIGHRMCCSNWEVFETSHFPDTKETLKTWVVFHFISAQDGTKCPPLISNAQVTRTMALNLTSVFKVQSFVLFFCTWTPKY</sequence>